<dbReference type="PROSITE" id="PS51725">
    <property type="entry name" value="ABM"/>
    <property type="match status" value="1"/>
</dbReference>
<keyword evidence="3" id="KW-1185">Reference proteome</keyword>
<sequence length="129" mass="14960">MIPVGHHNTRPGHSTARLRVIFRVRVADGAQDRFLREYRLIRHRVARVDGYLGDQLCQSEDDPADWVITSEWRTPAHFHTWEAGAGHRELVAPLMAWVTARESLRYHVRLTTTAEPTPLHDEYRLEAKS</sequence>
<reference evidence="2 3" key="1">
    <citation type="submission" date="2018-03" db="EMBL/GenBank/DDBJ databases">
        <title>Genomic Encyclopedia of Type Strains, Phase III (KMG-III): the genomes of soil and plant-associated and newly described type strains.</title>
        <authorList>
            <person name="Whitman W."/>
        </authorList>
    </citation>
    <scope>NUCLEOTIDE SEQUENCE [LARGE SCALE GENOMIC DNA]</scope>
    <source>
        <strain evidence="2 3">CGMCC 4.7097</strain>
    </source>
</reference>
<keyword evidence="2" id="KW-0503">Monooxygenase</keyword>
<organism evidence="2 3">
    <name type="scientific">Saccharothrix carnea</name>
    <dbReference type="NCBI Taxonomy" id="1280637"/>
    <lineage>
        <taxon>Bacteria</taxon>
        <taxon>Bacillati</taxon>
        <taxon>Actinomycetota</taxon>
        <taxon>Actinomycetes</taxon>
        <taxon>Pseudonocardiales</taxon>
        <taxon>Pseudonocardiaceae</taxon>
        <taxon>Saccharothrix</taxon>
    </lineage>
</organism>
<dbReference type="InterPro" id="IPR011008">
    <property type="entry name" value="Dimeric_a/b-barrel"/>
</dbReference>
<evidence type="ECO:0000313" key="3">
    <source>
        <dbReference type="Proteomes" id="UP000241118"/>
    </source>
</evidence>
<comment type="caution">
    <text evidence="2">The sequence shown here is derived from an EMBL/GenBank/DDBJ whole genome shotgun (WGS) entry which is preliminary data.</text>
</comment>
<dbReference type="Pfam" id="PF03992">
    <property type="entry name" value="ABM"/>
    <property type="match status" value="1"/>
</dbReference>
<dbReference type="InterPro" id="IPR007138">
    <property type="entry name" value="ABM_dom"/>
</dbReference>
<keyword evidence="2" id="KW-0560">Oxidoreductase</keyword>
<feature type="domain" description="ABM" evidence="1">
    <location>
        <begin position="18"/>
        <end position="108"/>
    </location>
</feature>
<dbReference type="EMBL" id="PYAX01000020">
    <property type="protein sequence ID" value="PSL51477.1"/>
    <property type="molecule type" value="Genomic_DNA"/>
</dbReference>
<evidence type="ECO:0000313" key="2">
    <source>
        <dbReference type="EMBL" id="PSL51477.1"/>
    </source>
</evidence>
<dbReference type="GO" id="GO:0004497">
    <property type="term" value="F:monooxygenase activity"/>
    <property type="evidence" value="ECO:0007669"/>
    <property type="project" value="UniProtKB-KW"/>
</dbReference>
<name>A0A2P8HZ45_SACCR</name>
<dbReference type="SUPFAM" id="SSF54909">
    <property type="entry name" value="Dimeric alpha+beta barrel"/>
    <property type="match status" value="1"/>
</dbReference>
<evidence type="ECO:0000259" key="1">
    <source>
        <dbReference type="PROSITE" id="PS51725"/>
    </source>
</evidence>
<accession>A0A2P8HZ45</accession>
<dbReference type="AlphaFoldDB" id="A0A2P8HZ45"/>
<gene>
    <name evidence="2" type="ORF">B0I31_1207</name>
</gene>
<protein>
    <submittedName>
        <fullName evidence="2">Antibiotic biosynthesis monooxygenase</fullName>
    </submittedName>
</protein>
<dbReference type="Proteomes" id="UP000241118">
    <property type="component" value="Unassembled WGS sequence"/>
</dbReference>
<dbReference type="Gene3D" id="3.30.70.100">
    <property type="match status" value="1"/>
</dbReference>
<proteinExistence type="predicted"/>